<evidence type="ECO:0000256" key="9">
    <source>
        <dbReference type="ARBA" id="ARBA00022989"/>
    </source>
</evidence>
<evidence type="ECO:0000256" key="2">
    <source>
        <dbReference type="ARBA" id="ARBA00005675"/>
    </source>
</evidence>
<dbReference type="InterPro" id="IPR001757">
    <property type="entry name" value="P_typ_ATPase"/>
</dbReference>
<dbReference type="InterPro" id="IPR036412">
    <property type="entry name" value="HAD-like_sf"/>
</dbReference>
<keyword evidence="7" id="KW-0460">Magnesium</keyword>
<dbReference type="GO" id="GO:0046872">
    <property type="term" value="F:metal ion binding"/>
    <property type="evidence" value="ECO:0007669"/>
    <property type="project" value="UniProtKB-KW"/>
</dbReference>
<keyword evidence="4" id="KW-0479">Metal-binding</keyword>
<evidence type="ECO:0000256" key="10">
    <source>
        <dbReference type="ARBA" id="ARBA00023136"/>
    </source>
</evidence>
<proteinExistence type="inferred from homology"/>
<dbReference type="PANTHER" id="PTHR24093:SF506">
    <property type="entry name" value="CATION-TRANSPORTING ATPASE PMA1"/>
    <property type="match status" value="1"/>
</dbReference>
<dbReference type="SUPFAM" id="SSF56784">
    <property type="entry name" value="HAD-like"/>
    <property type="match status" value="1"/>
</dbReference>
<keyword evidence="5" id="KW-0547">Nucleotide-binding</keyword>
<dbReference type="NCBIfam" id="TIGR01494">
    <property type="entry name" value="ATPase_P-type"/>
    <property type="match status" value="2"/>
</dbReference>
<evidence type="ECO:0000256" key="11">
    <source>
        <dbReference type="SAM" id="Phobius"/>
    </source>
</evidence>
<feature type="non-terminal residue" evidence="13">
    <location>
        <position position="1"/>
    </location>
</feature>
<dbReference type="PANTHER" id="PTHR24093">
    <property type="entry name" value="CATION TRANSPORTING ATPASE"/>
    <property type="match status" value="1"/>
</dbReference>
<evidence type="ECO:0000256" key="4">
    <source>
        <dbReference type="ARBA" id="ARBA00022723"/>
    </source>
</evidence>
<dbReference type="Gene3D" id="1.20.1110.10">
    <property type="entry name" value="Calcium-transporting ATPase, transmembrane domain"/>
    <property type="match status" value="1"/>
</dbReference>
<dbReference type="FunFam" id="3.40.50.1000:FF:000028">
    <property type="entry name" value="Calcium-transporting P-type ATPase, putative"/>
    <property type="match status" value="1"/>
</dbReference>
<dbReference type="EMBL" id="QMQA01000268">
    <property type="protein sequence ID" value="RLE11264.1"/>
    <property type="molecule type" value="Genomic_DNA"/>
</dbReference>
<dbReference type="Pfam" id="PF13246">
    <property type="entry name" value="Cation_ATPase"/>
    <property type="match status" value="1"/>
</dbReference>
<dbReference type="GO" id="GO:0005886">
    <property type="term" value="C:plasma membrane"/>
    <property type="evidence" value="ECO:0007669"/>
    <property type="project" value="TreeGrafter"/>
</dbReference>
<dbReference type="GO" id="GO:0005524">
    <property type="term" value="F:ATP binding"/>
    <property type="evidence" value="ECO:0007669"/>
    <property type="project" value="UniProtKB-KW"/>
</dbReference>
<dbReference type="Gene3D" id="3.40.1110.10">
    <property type="entry name" value="Calcium-transporting ATPase, cytoplasmic domain N"/>
    <property type="match status" value="1"/>
</dbReference>
<protein>
    <recommendedName>
        <fullName evidence="12">Cation-transporting P-type ATPase C-terminal domain-containing protein</fullName>
    </recommendedName>
</protein>
<dbReference type="InterPro" id="IPR023214">
    <property type="entry name" value="HAD_sf"/>
</dbReference>
<feature type="domain" description="Cation-transporting P-type ATPase C-terminal" evidence="12">
    <location>
        <begin position="315"/>
        <end position="477"/>
    </location>
</feature>
<dbReference type="AlphaFoldDB" id="A0A662D648"/>
<dbReference type="PRINTS" id="PR00120">
    <property type="entry name" value="HATPASE"/>
</dbReference>
<dbReference type="PRINTS" id="PR00119">
    <property type="entry name" value="CATATPASE"/>
</dbReference>
<evidence type="ECO:0000256" key="1">
    <source>
        <dbReference type="ARBA" id="ARBA00004141"/>
    </source>
</evidence>
<sequence length="485" mass="53395">GDPTEAALIVAASKAGIEKQALEKRYPRIKEIPFTSERKLMTTVNKINGKYMVCVKGAPERVLSLCKKTLTNKGTQNLTSFQRKNILKKTHEMTGKALRVLAIAYKEDRQPPKNIESNLIFLGLVGMIDPPREGVKESIALCKQAGIRVVMITGDHVNTAIAIAKDLGIFSPGDKAITGEELNRLSDKQLENTVEKISVYARVNPEHKVKIVDALKKKGHIIAMTGDGVNDAPALKAADIGIAMGIKGTDVAKEASDMILRDDNFTTIVKAVKEGRGIYENIKKFVQYLLSSNIGEILIVFIAMLISLVDPETGLILLPIQLLWINVLTDALPALALGVDPPSPDIMKKKPRDPKEAILSHGMMTDIIFVGALICLGTLFLFWLNLPEGGKKAMTVAFTSIVIFELVRVQAVRMKFRIGMFSNTKLLMAIGISIIMQLAVIYTPALQEVFRTVFLNILDWGEIILVASLLMITMWLKEKLAPGEW</sequence>
<evidence type="ECO:0000256" key="6">
    <source>
        <dbReference type="ARBA" id="ARBA00022840"/>
    </source>
</evidence>
<keyword evidence="6" id="KW-0067">ATP-binding</keyword>
<comment type="caution">
    <text evidence="13">The sequence shown here is derived from an EMBL/GenBank/DDBJ whole genome shotgun (WGS) entry which is preliminary data.</text>
</comment>
<name>A0A662D648_UNCAE</name>
<dbReference type="InterPro" id="IPR023299">
    <property type="entry name" value="ATPase_P-typ_cyto_dom_N"/>
</dbReference>
<feature type="transmembrane region" description="Helical" evidence="11">
    <location>
        <begin position="285"/>
        <end position="309"/>
    </location>
</feature>
<evidence type="ECO:0000259" key="12">
    <source>
        <dbReference type="Pfam" id="PF00689"/>
    </source>
</evidence>
<evidence type="ECO:0000256" key="8">
    <source>
        <dbReference type="ARBA" id="ARBA00022967"/>
    </source>
</evidence>
<keyword evidence="10 11" id="KW-0472">Membrane</keyword>
<keyword evidence="8" id="KW-1278">Translocase</keyword>
<comment type="similarity">
    <text evidence="2">Belongs to the cation transport ATPase (P-type) (TC 3.A.3) family. Type IIA subfamily.</text>
</comment>
<organism evidence="13 14">
    <name type="scientific">Aerophobetes bacterium</name>
    <dbReference type="NCBI Taxonomy" id="2030807"/>
    <lineage>
        <taxon>Bacteria</taxon>
        <taxon>Candidatus Aerophobota</taxon>
    </lineage>
</organism>
<dbReference type="InterPro" id="IPR023298">
    <property type="entry name" value="ATPase_P-typ_TM_dom_sf"/>
</dbReference>
<dbReference type="InterPro" id="IPR006068">
    <property type="entry name" value="ATPase_P-typ_cation-transptr_C"/>
</dbReference>
<keyword evidence="9 11" id="KW-1133">Transmembrane helix</keyword>
<comment type="subcellular location">
    <subcellularLocation>
        <location evidence="1">Membrane</location>
        <topology evidence="1">Multi-pass membrane protein</topology>
    </subcellularLocation>
</comment>
<dbReference type="GO" id="GO:0005388">
    <property type="term" value="F:P-type calcium transporter activity"/>
    <property type="evidence" value="ECO:0007669"/>
    <property type="project" value="TreeGrafter"/>
</dbReference>
<feature type="transmembrane region" description="Helical" evidence="11">
    <location>
        <begin position="426"/>
        <end position="445"/>
    </location>
</feature>
<evidence type="ECO:0000256" key="5">
    <source>
        <dbReference type="ARBA" id="ARBA00022741"/>
    </source>
</evidence>
<accession>A0A662D648</accession>
<dbReference type="Proteomes" id="UP000280417">
    <property type="component" value="Unassembled WGS sequence"/>
</dbReference>
<dbReference type="SUPFAM" id="SSF81665">
    <property type="entry name" value="Calcium ATPase, transmembrane domain M"/>
    <property type="match status" value="1"/>
</dbReference>
<dbReference type="Gene3D" id="3.40.50.1000">
    <property type="entry name" value="HAD superfamily/HAD-like"/>
    <property type="match status" value="1"/>
</dbReference>
<dbReference type="GO" id="GO:0016887">
    <property type="term" value="F:ATP hydrolysis activity"/>
    <property type="evidence" value="ECO:0007669"/>
    <property type="project" value="InterPro"/>
</dbReference>
<keyword evidence="3 11" id="KW-0812">Transmembrane</keyword>
<feature type="transmembrane region" description="Helical" evidence="11">
    <location>
        <begin position="457"/>
        <end position="476"/>
    </location>
</feature>
<gene>
    <name evidence="13" type="ORF">DRJ04_08365</name>
</gene>
<evidence type="ECO:0000313" key="14">
    <source>
        <dbReference type="Proteomes" id="UP000280417"/>
    </source>
</evidence>
<evidence type="ECO:0000313" key="13">
    <source>
        <dbReference type="EMBL" id="RLE11264.1"/>
    </source>
</evidence>
<dbReference type="Pfam" id="PF00689">
    <property type="entry name" value="Cation_ATPase_C"/>
    <property type="match status" value="1"/>
</dbReference>
<reference evidence="13 14" key="1">
    <citation type="submission" date="2018-06" db="EMBL/GenBank/DDBJ databases">
        <title>Extensive metabolic versatility and redundancy in microbially diverse, dynamic hydrothermal sediments.</title>
        <authorList>
            <person name="Dombrowski N."/>
            <person name="Teske A."/>
            <person name="Baker B.J."/>
        </authorList>
    </citation>
    <scope>NUCLEOTIDE SEQUENCE [LARGE SCALE GENOMIC DNA]</scope>
    <source>
        <strain evidence="13">B3_G15</strain>
    </source>
</reference>
<evidence type="ECO:0000256" key="3">
    <source>
        <dbReference type="ARBA" id="ARBA00022692"/>
    </source>
</evidence>
<feature type="transmembrane region" description="Helical" evidence="11">
    <location>
        <begin position="358"/>
        <end position="384"/>
    </location>
</feature>
<feature type="transmembrane region" description="Helical" evidence="11">
    <location>
        <begin position="315"/>
        <end position="337"/>
    </location>
</feature>
<feature type="transmembrane region" description="Helical" evidence="11">
    <location>
        <begin position="396"/>
        <end position="414"/>
    </location>
</feature>
<evidence type="ECO:0000256" key="7">
    <source>
        <dbReference type="ARBA" id="ARBA00022842"/>
    </source>
</evidence>